<accession>A0A6J7V319</accession>
<evidence type="ECO:0000313" key="11">
    <source>
        <dbReference type="EMBL" id="CAB5071256.1"/>
    </source>
</evidence>
<dbReference type="Gene3D" id="1.20.120.1220">
    <property type="match status" value="1"/>
</dbReference>
<protein>
    <submittedName>
        <fullName evidence="11">Unannotated protein</fullName>
    </submittedName>
</protein>
<gene>
    <name evidence="3" type="ORF">UFOPK1824_00173</name>
    <name evidence="4" type="ORF">UFOPK2340_01087</name>
    <name evidence="5" type="ORF">UFOPK2772_00316</name>
    <name evidence="6" type="ORF">UFOPK3027_00791</name>
    <name evidence="7" type="ORF">UFOPK3256_00162</name>
    <name evidence="8" type="ORF">UFOPK3827_00860</name>
    <name evidence="9" type="ORF">UFOPK3982_00884</name>
    <name evidence="10" type="ORF">UFOPK4120_00452</name>
    <name evidence="11" type="ORF">UFOPK4404_00507</name>
</gene>
<feature type="transmembrane region" description="Helical" evidence="1">
    <location>
        <begin position="55"/>
        <end position="79"/>
    </location>
</feature>
<evidence type="ECO:0000313" key="4">
    <source>
        <dbReference type="EMBL" id="CAB4680665.1"/>
    </source>
</evidence>
<evidence type="ECO:0000313" key="9">
    <source>
        <dbReference type="EMBL" id="CAB4987565.1"/>
    </source>
</evidence>
<feature type="transmembrane region" description="Helical" evidence="1">
    <location>
        <begin position="26"/>
        <end position="43"/>
    </location>
</feature>
<keyword evidence="1" id="KW-0812">Transmembrane</keyword>
<evidence type="ECO:0000313" key="3">
    <source>
        <dbReference type="EMBL" id="CAB4592907.1"/>
    </source>
</evidence>
<keyword evidence="1" id="KW-1133">Transmembrane helix</keyword>
<keyword evidence="1" id="KW-0472">Membrane</keyword>
<feature type="domain" description="Prepilin type IV endopeptidase peptidase" evidence="2">
    <location>
        <begin position="4"/>
        <end position="101"/>
    </location>
</feature>
<dbReference type="GO" id="GO:0004190">
    <property type="term" value="F:aspartic-type endopeptidase activity"/>
    <property type="evidence" value="ECO:0007669"/>
    <property type="project" value="InterPro"/>
</dbReference>
<dbReference type="EMBL" id="CAEZYT010000009">
    <property type="protein sequence ID" value="CAB4730854.1"/>
    <property type="molecule type" value="Genomic_DNA"/>
</dbReference>
<evidence type="ECO:0000313" key="6">
    <source>
        <dbReference type="EMBL" id="CAB4803378.1"/>
    </source>
</evidence>
<dbReference type="EMBL" id="CAFBOO010000006">
    <property type="protein sequence ID" value="CAB4987565.1"/>
    <property type="molecule type" value="Genomic_DNA"/>
</dbReference>
<organism evidence="11">
    <name type="scientific">freshwater metagenome</name>
    <dbReference type="NCBI Taxonomy" id="449393"/>
    <lineage>
        <taxon>unclassified sequences</taxon>
        <taxon>metagenomes</taxon>
        <taxon>ecological metagenomes</taxon>
    </lineage>
</organism>
<evidence type="ECO:0000313" key="7">
    <source>
        <dbReference type="EMBL" id="CAB4839690.1"/>
    </source>
</evidence>
<dbReference type="EMBL" id="CAFBPO010000004">
    <property type="protein sequence ID" value="CAB5014677.1"/>
    <property type="molecule type" value="Genomic_DNA"/>
</dbReference>
<evidence type="ECO:0000313" key="10">
    <source>
        <dbReference type="EMBL" id="CAB5014677.1"/>
    </source>
</evidence>
<dbReference type="EMBL" id="CAFAZW010000002">
    <property type="protein sequence ID" value="CAB4839690.1"/>
    <property type="molecule type" value="Genomic_DNA"/>
</dbReference>
<dbReference type="EMBL" id="CAEZUM010000005">
    <property type="protein sequence ID" value="CAB4592907.1"/>
    <property type="molecule type" value="Genomic_DNA"/>
</dbReference>
<dbReference type="EMBL" id="CAEZXC010000069">
    <property type="protein sequence ID" value="CAB4680665.1"/>
    <property type="molecule type" value="Genomic_DNA"/>
</dbReference>
<evidence type="ECO:0000259" key="2">
    <source>
        <dbReference type="Pfam" id="PF01478"/>
    </source>
</evidence>
<dbReference type="EMBL" id="CAFBQY010000004">
    <property type="protein sequence ID" value="CAB5071256.1"/>
    <property type="molecule type" value="Genomic_DNA"/>
</dbReference>
<evidence type="ECO:0000313" key="8">
    <source>
        <dbReference type="EMBL" id="CAB4955667.1"/>
    </source>
</evidence>
<dbReference type="GO" id="GO:0016020">
    <property type="term" value="C:membrane"/>
    <property type="evidence" value="ECO:0007669"/>
    <property type="project" value="InterPro"/>
</dbReference>
<feature type="transmembrane region" description="Helical" evidence="1">
    <location>
        <begin position="91"/>
        <end position="108"/>
    </location>
</feature>
<dbReference type="AlphaFoldDB" id="A0A6J7V319"/>
<sequence>MFVALILFSLYISFVDIRHHRISNRVLWITFLSLISLSVATHTDVYPLTGLSVLLLTPLILWARIGAGDIKLLIVLSFFYIPITWDMASDFLLSFTLIATALLIIQLIRFHSFAGSIALAPAICGAVIWCAR</sequence>
<dbReference type="EMBL" id="CAFBNM010000007">
    <property type="protein sequence ID" value="CAB4955667.1"/>
    <property type="molecule type" value="Genomic_DNA"/>
</dbReference>
<name>A0A6J7V319_9ZZZZ</name>
<evidence type="ECO:0000313" key="5">
    <source>
        <dbReference type="EMBL" id="CAB4730854.1"/>
    </source>
</evidence>
<reference evidence="11" key="1">
    <citation type="submission" date="2020-05" db="EMBL/GenBank/DDBJ databases">
        <authorList>
            <person name="Chiriac C."/>
            <person name="Salcher M."/>
            <person name="Ghai R."/>
            <person name="Kavagutti S V."/>
        </authorList>
    </citation>
    <scope>NUCLEOTIDE SEQUENCE</scope>
</reference>
<dbReference type="EMBL" id="CAFAAN010000006">
    <property type="protein sequence ID" value="CAB4803378.1"/>
    <property type="molecule type" value="Genomic_DNA"/>
</dbReference>
<dbReference type="InterPro" id="IPR000045">
    <property type="entry name" value="Prepilin_IV_endopep_pep"/>
</dbReference>
<proteinExistence type="predicted"/>
<feature type="transmembrane region" description="Helical" evidence="1">
    <location>
        <begin position="114"/>
        <end position="131"/>
    </location>
</feature>
<dbReference type="Pfam" id="PF01478">
    <property type="entry name" value="Peptidase_A24"/>
    <property type="match status" value="1"/>
</dbReference>
<evidence type="ECO:0000256" key="1">
    <source>
        <dbReference type="SAM" id="Phobius"/>
    </source>
</evidence>